<reference evidence="3 4" key="1">
    <citation type="submission" date="2019-05" db="EMBL/GenBank/DDBJ databases">
        <title>Panacibacter sp. strain 17mud1-8 Genome sequencing and assembly.</title>
        <authorList>
            <person name="Chhetri G."/>
        </authorList>
    </citation>
    <scope>NUCLEOTIDE SEQUENCE [LARGE SCALE GENOMIC DNA]</scope>
    <source>
        <strain evidence="3 4">17mud1-8</strain>
    </source>
</reference>
<evidence type="ECO:0000313" key="4">
    <source>
        <dbReference type="Proteomes" id="UP000305848"/>
    </source>
</evidence>
<name>A0A4U3L1E6_9BACT</name>
<dbReference type="OrthoDB" id="2571943at2"/>
<feature type="chain" id="PRO_5020824619" description="Glycoside hydrolase family 29 N-terminal domain-containing protein" evidence="1">
    <location>
        <begin position="24"/>
        <end position="660"/>
    </location>
</feature>
<dbReference type="RefSeq" id="WP_137262127.1">
    <property type="nucleotide sequence ID" value="NZ_SZQL01000009.1"/>
</dbReference>
<dbReference type="CDD" id="cd03143">
    <property type="entry name" value="A4_beta-galactosidase_middle_domain"/>
    <property type="match status" value="1"/>
</dbReference>
<evidence type="ECO:0000313" key="3">
    <source>
        <dbReference type="EMBL" id="TKK68024.1"/>
    </source>
</evidence>
<dbReference type="InterPro" id="IPR017853">
    <property type="entry name" value="GH"/>
</dbReference>
<evidence type="ECO:0000256" key="1">
    <source>
        <dbReference type="SAM" id="SignalP"/>
    </source>
</evidence>
<accession>A0A4U3L1E6</accession>
<feature type="signal peptide" evidence="1">
    <location>
        <begin position="1"/>
        <end position="23"/>
    </location>
</feature>
<comment type="caution">
    <text evidence="3">The sequence shown here is derived from an EMBL/GenBank/DDBJ whole genome shotgun (WGS) entry which is preliminary data.</text>
</comment>
<dbReference type="Pfam" id="PF01120">
    <property type="entry name" value="Alpha_L_fucos"/>
    <property type="match status" value="1"/>
</dbReference>
<organism evidence="3 4">
    <name type="scientific">Ilyomonas limi</name>
    <dbReference type="NCBI Taxonomy" id="2575867"/>
    <lineage>
        <taxon>Bacteria</taxon>
        <taxon>Pseudomonadati</taxon>
        <taxon>Bacteroidota</taxon>
        <taxon>Chitinophagia</taxon>
        <taxon>Chitinophagales</taxon>
        <taxon>Chitinophagaceae</taxon>
        <taxon>Ilyomonas</taxon>
    </lineage>
</organism>
<dbReference type="InterPro" id="IPR057739">
    <property type="entry name" value="Glyco_hydro_29_N"/>
</dbReference>
<proteinExistence type="predicted"/>
<sequence length="660" mass="72797">MIYSIKKALATTLLLLCIYTSHSQSGKAPLQRKDCFFGVHFDFHATAADTEIGKTVTADMIDAFLEQVKPDFVQVDSKGHPGVASFPTKVGTAAGGFTKDALKIWRQETAKYGVGLYAHYSGLLDKAALKKHPNWGVVDGNKKVSTELASVFSNYEDSLMIPQLEELIKNYNIDGVWIDGDTWATQPDYSQNALAQFKKQTGISTVTANKNTSAYKALVRFERAAFIRYVNKYVNQLHNFDKNVEIGTNWLYSSYAPLPIDVDVDFLSGDIPSSQGDLHKVAFDARTFSSQALTYNKPWDLMSWGFDNKGIRSTDVLFQEAAEVIAMGGAWQCYFPQNRDASIKKNYLNTLTEAARFMRARQAYCQHATPVKQIAVLYSGTNQLTKNTGIFQNIDIATVRNTLYALLDNQQPAEIIMEHQLNARANDYPLIVVPELGVAQQYQEKLLQYVSNGGTLLLLGPDNAMKFAKYAGVQLNKSATGKASTLNLKPGNAAYSFSIQPFALQSGTEEIKDVLAGENASANTLPVAAVRKYGKGQIACLFINQSSAASNAKYAVYKQMLDAVTEKLFTNPMVQVTGSRNVHVTINMVNGKTVINLINTKNAANGAIPALEPLTVKLHSAKKLQIKLQPENTTPKYDYANNTYTIQVPGFKIHEMIVAE</sequence>
<evidence type="ECO:0000259" key="2">
    <source>
        <dbReference type="Pfam" id="PF01120"/>
    </source>
</evidence>
<dbReference type="Gene3D" id="3.40.50.880">
    <property type="match status" value="1"/>
</dbReference>
<dbReference type="SUPFAM" id="SSF51445">
    <property type="entry name" value="(Trans)glycosidases"/>
    <property type="match status" value="1"/>
</dbReference>
<dbReference type="Gene3D" id="3.20.20.80">
    <property type="entry name" value="Glycosidases"/>
    <property type="match status" value="1"/>
</dbReference>
<keyword evidence="4" id="KW-1185">Reference proteome</keyword>
<protein>
    <recommendedName>
        <fullName evidence="2">Glycoside hydrolase family 29 N-terminal domain-containing protein</fullName>
    </recommendedName>
</protein>
<feature type="domain" description="Glycoside hydrolase family 29 N-terminal" evidence="2">
    <location>
        <begin position="72"/>
        <end position="254"/>
    </location>
</feature>
<dbReference type="GO" id="GO:0004560">
    <property type="term" value="F:alpha-L-fucosidase activity"/>
    <property type="evidence" value="ECO:0007669"/>
    <property type="project" value="InterPro"/>
</dbReference>
<dbReference type="Proteomes" id="UP000305848">
    <property type="component" value="Unassembled WGS sequence"/>
</dbReference>
<keyword evidence="1" id="KW-0732">Signal</keyword>
<gene>
    <name evidence="3" type="ORF">FC093_12485</name>
</gene>
<dbReference type="InterPro" id="IPR029062">
    <property type="entry name" value="Class_I_gatase-like"/>
</dbReference>
<dbReference type="EMBL" id="SZQL01000009">
    <property type="protein sequence ID" value="TKK68024.1"/>
    <property type="molecule type" value="Genomic_DNA"/>
</dbReference>
<dbReference type="AlphaFoldDB" id="A0A4U3L1E6"/>
<dbReference type="GO" id="GO:0005975">
    <property type="term" value="P:carbohydrate metabolic process"/>
    <property type="evidence" value="ECO:0007669"/>
    <property type="project" value="InterPro"/>
</dbReference>
<dbReference type="SUPFAM" id="SSF52317">
    <property type="entry name" value="Class I glutamine amidotransferase-like"/>
    <property type="match status" value="1"/>
</dbReference>